<gene>
    <name evidence="1" type="ORF">AFUS01_LOCUS37006</name>
</gene>
<protein>
    <submittedName>
        <fullName evidence="1">Uncharacterized protein</fullName>
    </submittedName>
</protein>
<comment type="caution">
    <text evidence="1">The sequence shown here is derived from an EMBL/GenBank/DDBJ whole genome shotgun (WGS) entry which is preliminary data.</text>
</comment>
<organism evidence="1 2">
    <name type="scientific">Allacma fusca</name>
    <dbReference type="NCBI Taxonomy" id="39272"/>
    <lineage>
        <taxon>Eukaryota</taxon>
        <taxon>Metazoa</taxon>
        <taxon>Ecdysozoa</taxon>
        <taxon>Arthropoda</taxon>
        <taxon>Hexapoda</taxon>
        <taxon>Collembola</taxon>
        <taxon>Symphypleona</taxon>
        <taxon>Sminthuridae</taxon>
        <taxon>Allacma</taxon>
    </lineage>
</organism>
<feature type="non-terminal residue" evidence="1">
    <location>
        <position position="1"/>
    </location>
</feature>
<dbReference type="EMBL" id="CAJVCH010541888">
    <property type="protein sequence ID" value="CAG7826989.1"/>
    <property type="molecule type" value="Genomic_DNA"/>
</dbReference>
<accession>A0A8J2L148</accession>
<reference evidence="1" key="1">
    <citation type="submission" date="2021-06" db="EMBL/GenBank/DDBJ databases">
        <authorList>
            <person name="Hodson N. C."/>
            <person name="Mongue J. A."/>
            <person name="Jaron S. K."/>
        </authorList>
    </citation>
    <scope>NUCLEOTIDE SEQUENCE</scope>
</reference>
<keyword evidence="2" id="KW-1185">Reference proteome</keyword>
<proteinExistence type="predicted"/>
<sequence>MRPPFLSGIGIVRKYLLYNRNTRNAVSRLQSVYRVPYQCVHTDFSNSGQNEDTNGGKGTLWIFAAVGSVALGLALGTGLDRSTVTAASQLSKKGKSDEVANLPTFTKDEVAKHHNLESG</sequence>
<dbReference type="Proteomes" id="UP000708208">
    <property type="component" value="Unassembled WGS sequence"/>
</dbReference>
<evidence type="ECO:0000313" key="1">
    <source>
        <dbReference type="EMBL" id="CAG7826989.1"/>
    </source>
</evidence>
<name>A0A8J2L148_9HEXA</name>
<dbReference type="AlphaFoldDB" id="A0A8J2L148"/>
<evidence type="ECO:0000313" key="2">
    <source>
        <dbReference type="Proteomes" id="UP000708208"/>
    </source>
</evidence>